<dbReference type="Proteomes" id="UP000762676">
    <property type="component" value="Unassembled WGS sequence"/>
</dbReference>
<gene>
    <name evidence="2" type="ORF">ElyMa_003618500</name>
</gene>
<organism evidence="2 3">
    <name type="scientific">Elysia marginata</name>
    <dbReference type="NCBI Taxonomy" id="1093978"/>
    <lineage>
        <taxon>Eukaryota</taxon>
        <taxon>Metazoa</taxon>
        <taxon>Spiralia</taxon>
        <taxon>Lophotrochozoa</taxon>
        <taxon>Mollusca</taxon>
        <taxon>Gastropoda</taxon>
        <taxon>Heterobranchia</taxon>
        <taxon>Euthyneura</taxon>
        <taxon>Panpulmonata</taxon>
        <taxon>Sacoglossa</taxon>
        <taxon>Placobranchoidea</taxon>
        <taxon>Plakobranchidae</taxon>
        <taxon>Elysia</taxon>
    </lineage>
</organism>
<accession>A0AAV4ESA3</accession>
<reference evidence="2 3" key="1">
    <citation type="journal article" date="2021" name="Elife">
        <title>Chloroplast acquisition without the gene transfer in kleptoplastic sea slugs, Plakobranchus ocellatus.</title>
        <authorList>
            <person name="Maeda T."/>
            <person name="Takahashi S."/>
            <person name="Yoshida T."/>
            <person name="Shimamura S."/>
            <person name="Takaki Y."/>
            <person name="Nagai Y."/>
            <person name="Toyoda A."/>
            <person name="Suzuki Y."/>
            <person name="Arimoto A."/>
            <person name="Ishii H."/>
            <person name="Satoh N."/>
            <person name="Nishiyama T."/>
            <person name="Hasebe M."/>
            <person name="Maruyama T."/>
            <person name="Minagawa J."/>
            <person name="Obokata J."/>
            <person name="Shigenobu S."/>
        </authorList>
    </citation>
    <scope>NUCLEOTIDE SEQUENCE [LARGE SCALE GENOMIC DNA]</scope>
</reference>
<proteinExistence type="predicted"/>
<keyword evidence="3" id="KW-1185">Reference proteome</keyword>
<dbReference type="EMBL" id="BMAT01007417">
    <property type="protein sequence ID" value="GFR63912.1"/>
    <property type="molecule type" value="Genomic_DNA"/>
</dbReference>
<evidence type="ECO:0008006" key="4">
    <source>
        <dbReference type="Google" id="ProtNLM"/>
    </source>
</evidence>
<evidence type="ECO:0000313" key="3">
    <source>
        <dbReference type="Proteomes" id="UP000762676"/>
    </source>
</evidence>
<evidence type="ECO:0000313" key="2">
    <source>
        <dbReference type="EMBL" id="GFR63912.1"/>
    </source>
</evidence>
<comment type="caution">
    <text evidence="2">The sequence shown here is derived from an EMBL/GenBank/DDBJ whole genome shotgun (WGS) entry which is preliminary data.</text>
</comment>
<feature type="region of interest" description="Disordered" evidence="1">
    <location>
        <begin position="45"/>
        <end position="66"/>
    </location>
</feature>
<protein>
    <recommendedName>
        <fullName evidence="4">CTNNB1 binding N-teminal domain-containing protein</fullName>
    </recommendedName>
</protein>
<evidence type="ECO:0000256" key="1">
    <source>
        <dbReference type="SAM" id="MobiDB-lite"/>
    </source>
</evidence>
<dbReference type="AlphaFoldDB" id="A0AAV4ESA3"/>
<feature type="compositionally biased region" description="Polar residues" evidence="1">
    <location>
        <begin position="45"/>
        <end position="57"/>
    </location>
</feature>
<name>A0AAV4ESA3_9GAST</name>
<sequence length="66" mass="7179">MQQSIVVVVVIEEEEKADCENVDKDEGGRKREKVVRPSLIMNGPQCASTSNASQPAQHSGVFYAST</sequence>